<dbReference type="SUPFAM" id="SSF74788">
    <property type="entry name" value="Cullin repeat-like"/>
    <property type="match status" value="1"/>
</dbReference>
<dbReference type="InterPro" id="IPR016159">
    <property type="entry name" value="Cullin_repeat-like_dom_sf"/>
</dbReference>
<dbReference type="GO" id="GO:0031625">
    <property type="term" value="F:ubiquitin protein ligase binding"/>
    <property type="evidence" value="ECO:0007669"/>
    <property type="project" value="InterPro"/>
</dbReference>
<dbReference type="EMBL" id="OX459121">
    <property type="protein sequence ID" value="CAI9102192.1"/>
    <property type="molecule type" value="Genomic_DNA"/>
</dbReference>
<dbReference type="GO" id="GO:0006511">
    <property type="term" value="P:ubiquitin-dependent protein catabolic process"/>
    <property type="evidence" value="ECO:0007669"/>
    <property type="project" value="InterPro"/>
</dbReference>
<evidence type="ECO:0000256" key="1">
    <source>
        <dbReference type="ARBA" id="ARBA00006019"/>
    </source>
</evidence>
<protein>
    <submittedName>
        <fullName evidence="3">OLC1v1000422C1</fullName>
    </submittedName>
</protein>
<dbReference type="InterPro" id="IPR001373">
    <property type="entry name" value="Cullin_N"/>
</dbReference>
<dbReference type="Pfam" id="PF00888">
    <property type="entry name" value="Cullin"/>
    <property type="match status" value="1"/>
</dbReference>
<dbReference type="Proteomes" id="UP001161247">
    <property type="component" value="Chromosome 4"/>
</dbReference>
<reference evidence="3" key="1">
    <citation type="submission" date="2023-03" db="EMBL/GenBank/DDBJ databases">
        <authorList>
            <person name="Julca I."/>
        </authorList>
    </citation>
    <scope>NUCLEOTIDE SEQUENCE</scope>
</reference>
<evidence type="ECO:0000259" key="2">
    <source>
        <dbReference type="Pfam" id="PF00888"/>
    </source>
</evidence>
<feature type="domain" description="Cullin N-terminal" evidence="2">
    <location>
        <begin position="51"/>
        <end position="281"/>
    </location>
</feature>
<accession>A0AAV1D6B4</accession>
<dbReference type="AlphaFoldDB" id="A0AAV1D6B4"/>
<sequence>MARQYAVFPRNPSPAEATNRGMMIQERMARLEEGIAKANLVFDEYSPKVSFTPEEYMKYYDNSCVYHMCAIDYGAHMLEKFEKAMEESILSKVLPAICDKEGVPLLVQFLHMWSKYQAFSKFLGVFFLYLGREAERRKGGRLEDIATRLYCDHVCKPFLQKLFSAAVTLIVEDRNGQLIDKYLLQQISTFFVESCGRESASYYNNFEEVILANAAGFYSSVASQWLLSYSAKDYILKVDQCFNEERERAFQFLPPSSVEKLLKTMHFVLVDQTANVLNEKRRSENQDSTTLQGLLSGLSIQ</sequence>
<evidence type="ECO:0000313" key="4">
    <source>
        <dbReference type="Proteomes" id="UP001161247"/>
    </source>
</evidence>
<comment type="similarity">
    <text evidence="1">Belongs to the cullin family.</text>
</comment>
<keyword evidence="4" id="KW-1185">Reference proteome</keyword>
<dbReference type="Gene3D" id="1.20.1310.10">
    <property type="entry name" value="Cullin Repeats"/>
    <property type="match status" value="2"/>
</dbReference>
<gene>
    <name evidence="3" type="ORF">OLC1_LOCUS11591</name>
</gene>
<organism evidence="3 4">
    <name type="scientific">Oldenlandia corymbosa var. corymbosa</name>
    <dbReference type="NCBI Taxonomy" id="529605"/>
    <lineage>
        <taxon>Eukaryota</taxon>
        <taxon>Viridiplantae</taxon>
        <taxon>Streptophyta</taxon>
        <taxon>Embryophyta</taxon>
        <taxon>Tracheophyta</taxon>
        <taxon>Spermatophyta</taxon>
        <taxon>Magnoliopsida</taxon>
        <taxon>eudicotyledons</taxon>
        <taxon>Gunneridae</taxon>
        <taxon>Pentapetalae</taxon>
        <taxon>asterids</taxon>
        <taxon>lamiids</taxon>
        <taxon>Gentianales</taxon>
        <taxon>Rubiaceae</taxon>
        <taxon>Rubioideae</taxon>
        <taxon>Spermacoceae</taxon>
        <taxon>Hedyotis-Oldenlandia complex</taxon>
        <taxon>Oldenlandia</taxon>
    </lineage>
</organism>
<dbReference type="PANTHER" id="PTHR11932">
    <property type="entry name" value="CULLIN"/>
    <property type="match status" value="1"/>
</dbReference>
<name>A0AAV1D6B4_OLDCO</name>
<proteinExistence type="inferred from homology"/>
<dbReference type="InterPro" id="IPR045093">
    <property type="entry name" value="Cullin"/>
</dbReference>
<evidence type="ECO:0000313" key="3">
    <source>
        <dbReference type="EMBL" id="CAI9102192.1"/>
    </source>
</evidence>